<proteinExistence type="predicted"/>
<dbReference type="Pfam" id="PF13365">
    <property type="entry name" value="Trypsin_2"/>
    <property type="match status" value="1"/>
</dbReference>
<reference evidence="2 3" key="1">
    <citation type="journal article" date="2016" name="Nat. Commun.">
        <title>Thousands of microbial genomes shed light on interconnected biogeochemical processes in an aquifer system.</title>
        <authorList>
            <person name="Anantharaman K."/>
            <person name="Brown C.T."/>
            <person name="Hug L.A."/>
            <person name="Sharon I."/>
            <person name="Castelle C.J."/>
            <person name="Probst A.J."/>
            <person name="Thomas B.C."/>
            <person name="Singh A."/>
            <person name="Wilkins M.J."/>
            <person name="Karaoz U."/>
            <person name="Brodie E.L."/>
            <person name="Williams K.H."/>
            <person name="Hubbard S.S."/>
            <person name="Banfield J.F."/>
        </authorList>
    </citation>
    <scope>NUCLEOTIDE SEQUENCE [LARGE SCALE GENOMIC DNA]</scope>
</reference>
<dbReference type="SUPFAM" id="SSF50494">
    <property type="entry name" value="Trypsin-like serine proteases"/>
    <property type="match status" value="1"/>
</dbReference>
<gene>
    <name evidence="2" type="ORF">A2Z61_01595</name>
</gene>
<dbReference type="STRING" id="1797580.A2Z61_01595"/>
<keyword evidence="1" id="KW-0472">Membrane</keyword>
<evidence type="ECO:0008006" key="4">
    <source>
        <dbReference type="Google" id="ProtNLM"/>
    </source>
</evidence>
<name>A0A1F5EK70_9BACT</name>
<evidence type="ECO:0000256" key="1">
    <source>
        <dbReference type="SAM" id="Phobius"/>
    </source>
</evidence>
<dbReference type="EMBL" id="MFAC01000003">
    <property type="protein sequence ID" value="OGD67791.1"/>
    <property type="molecule type" value="Genomic_DNA"/>
</dbReference>
<dbReference type="Proteomes" id="UP000186029">
    <property type="component" value="Unassembled WGS sequence"/>
</dbReference>
<dbReference type="InterPro" id="IPR009003">
    <property type="entry name" value="Peptidase_S1_PA"/>
</dbReference>
<keyword evidence="1" id="KW-0812">Transmembrane</keyword>
<dbReference type="Gene3D" id="2.40.10.10">
    <property type="entry name" value="Trypsin-like serine proteases"/>
    <property type="match status" value="2"/>
</dbReference>
<comment type="caution">
    <text evidence="2">The sequence shown here is derived from an EMBL/GenBank/DDBJ whole genome shotgun (WGS) entry which is preliminary data.</text>
</comment>
<sequence>MDIEHLTKMQIVLLTLLVSFVTSIATGIITVTLMNQVPPAVTQTLNRVVERTVERVVPDKSQGAGVITKEVTIVVKEDDLITDSIGKNLKSIVKITKKTEEGIAGNLLGLGVIVSNNGIIMTDLSVTKDNSTFIIETEDGHLFNANIIETENKKQVSFIFIEKSEDDKDGKDSKGNIQETLFSPIAFPDANTLKLGQTVISITGGKRTNVSVGIISGFIEDNIEKANQSLDTDILNEKATNDAKDISQETIKTSSIIKTNIDKNNIIAGSPLTDMFGKIIGIATTDLFMESSAVFISVADVKNILLDINLVNTETTKIKKQ</sequence>
<protein>
    <recommendedName>
        <fullName evidence="4">Serine protease</fullName>
    </recommendedName>
</protein>
<evidence type="ECO:0000313" key="3">
    <source>
        <dbReference type="Proteomes" id="UP000186029"/>
    </source>
</evidence>
<dbReference type="AlphaFoldDB" id="A0A1F5EK70"/>
<dbReference type="InterPro" id="IPR043504">
    <property type="entry name" value="Peptidase_S1_PA_chymotrypsin"/>
</dbReference>
<organism evidence="2 3">
    <name type="scientific">Candidatus Campbellbacteria bacterium RIFCSPLOWO2_02_35_12</name>
    <dbReference type="NCBI Taxonomy" id="1797580"/>
    <lineage>
        <taxon>Bacteria</taxon>
        <taxon>Candidatus Campbelliibacteriota</taxon>
    </lineage>
</organism>
<accession>A0A1F5EK70</accession>
<feature type="transmembrane region" description="Helical" evidence="1">
    <location>
        <begin position="12"/>
        <end position="34"/>
    </location>
</feature>
<evidence type="ECO:0000313" key="2">
    <source>
        <dbReference type="EMBL" id="OGD67791.1"/>
    </source>
</evidence>
<keyword evidence="1" id="KW-1133">Transmembrane helix</keyword>